<keyword evidence="2" id="KW-1003">Cell membrane</keyword>
<sequence length="207" mass="21094">MPIHLPVFLITTWLLAMLPGAGQALMIRQTLEGGPRAARATIAGNATGLLIWSTAAAAGLSAVLLANPRAYVVVRIAGGIVLAALGINTLRVARKASDALATSADERRTDLCGAYFAGLGTTLGNPKAGVFAISVLPQFVTTAGPVLLSSIGLGAVWALVNVCWYLLFTWAVGRGRALVSEPAVRRGLSIVTGVVLLGLGVAVASGV</sequence>
<reference evidence="7 8" key="1">
    <citation type="submission" date="2019-06" db="EMBL/GenBank/DDBJ databases">
        <title>Sequencing the genomes of 1000 actinobacteria strains.</title>
        <authorList>
            <person name="Klenk H.-P."/>
        </authorList>
    </citation>
    <scope>NUCLEOTIDE SEQUENCE [LARGE SCALE GENOMIC DNA]</scope>
    <source>
        <strain evidence="7 8">DSM 41649</strain>
    </source>
</reference>
<evidence type="ECO:0000256" key="3">
    <source>
        <dbReference type="ARBA" id="ARBA00022692"/>
    </source>
</evidence>
<feature type="transmembrane region" description="Helical" evidence="6">
    <location>
        <begin position="146"/>
        <end position="167"/>
    </location>
</feature>
<feature type="transmembrane region" description="Helical" evidence="6">
    <location>
        <begin position="40"/>
        <end position="65"/>
    </location>
</feature>
<dbReference type="OrthoDB" id="5185770at2"/>
<evidence type="ECO:0000256" key="2">
    <source>
        <dbReference type="ARBA" id="ARBA00022475"/>
    </source>
</evidence>
<evidence type="ECO:0000256" key="6">
    <source>
        <dbReference type="SAM" id="Phobius"/>
    </source>
</evidence>
<evidence type="ECO:0000256" key="5">
    <source>
        <dbReference type="ARBA" id="ARBA00023136"/>
    </source>
</evidence>
<organism evidence="7 8">
    <name type="scientific">Kitasatospora atroaurantiaca</name>
    <dbReference type="NCBI Taxonomy" id="285545"/>
    <lineage>
        <taxon>Bacteria</taxon>
        <taxon>Bacillati</taxon>
        <taxon>Actinomycetota</taxon>
        <taxon>Actinomycetes</taxon>
        <taxon>Kitasatosporales</taxon>
        <taxon>Streptomycetaceae</taxon>
        <taxon>Kitasatospora</taxon>
    </lineage>
</organism>
<dbReference type="Pfam" id="PF01810">
    <property type="entry name" value="LysE"/>
    <property type="match status" value="1"/>
</dbReference>
<evidence type="ECO:0000313" key="7">
    <source>
        <dbReference type="EMBL" id="TWE15807.1"/>
    </source>
</evidence>
<dbReference type="PANTHER" id="PTHR30086">
    <property type="entry name" value="ARGININE EXPORTER PROTEIN ARGO"/>
    <property type="match status" value="1"/>
</dbReference>
<name>A0A561EJL2_9ACTN</name>
<dbReference type="EMBL" id="VIVR01000001">
    <property type="protein sequence ID" value="TWE15807.1"/>
    <property type="molecule type" value="Genomic_DNA"/>
</dbReference>
<keyword evidence="8" id="KW-1185">Reference proteome</keyword>
<dbReference type="PANTHER" id="PTHR30086:SF20">
    <property type="entry name" value="ARGININE EXPORTER PROTEIN ARGO-RELATED"/>
    <property type="match status" value="1"/>
</dbReference>
<comment type="subcellular location">
    <subcellularLocation>
        <location evidence="1">Cell membrane</location>
        <topology evidence="1">Multi-pass membrane protein</topology>
    </subcellularLocation>
</comment>
<feature type="transmembrane region" description="Helical" evidence="6">
    <location>
        <begin position="72"/>
        <end position="90"/>
    </location>
</feature>
<evidence type="ECO:0000313" key="8">
    <source>
        <dbReference type="Proteomes" id="UP000318416"/>
    </source>
</evidence>
<gene>
    <name evidence="7" type="ORF">FB465_0749</name>
</gene>
<evidence type="ECO:0000256" key="4">
    <source>
        <dbReference type="ARBA" id="ARBA00022989"/>
    </source>
</evidence>
<keyword evidence="4 6" id="KW-1133">Transmembrane helix</keyword>
<accession>A0A561EJL2</accession>
<dbReference type="InterPro" id="IPR001123">
    <property type="entry name" value="LeuE-type"/>
</dbReference>
<evidence type="ECO:0000256" key="1">
    <source>
        <dbReference type="ARBA" id="ARBA00004651"/>
    </source>
</evidence>
<protein>
    <submittedName>
        <fullName evidence="7">Threonine/homoserine/homoserine lactone efflux protein</fullName>
    </submittedName>
</protein>
<proteinExistence type="predicted"/>
<dbReference type="GO" id="GO:0005886">
    <property type="term" value="C:plasma membrane"/>
    <property type="evidence" value="ECO:0007669"/>
    <property type="project" value="UniProtKB-SubCell"/>
</dbReference>
<keyword evidence="3 6" id="KW-0812">Transmembrane</keyword>
<comment type="caution">
    <text evidence="7">The sequence shown here is derived from an EMBL/GenBank/DDBJ whole genome shotgun (WGS) entry which is preliminary data.</text>
</comment>
<feature type="transmembrane region" description="Helical" evidence="6">
    <location>
        <begin position="188"/>
        <end position="206"/>
    </location>
</feature>
<dbReference type="RefSeq" id="WP_145787540.1">
    <property type="nucleotide sequence ID" value="NZ_BAAABR010000018.1"/>
</dbReference>
<dbReference type="AlphaFoldDB" id="A0A561EJL2"/>
<keyword evidence="5 6" id="KW-0472">Membrane</keyword>
<dbReference type="Proteomes" id="UP000318416">
    <property type="component" value="Unassembled WGS sequence"/>
</dbReference>
<dbReference type="GO" id="GO:0015171">
    <property type="term" value="F:amino acid transmembrane transporter activity"/>
    <property type="evidence" value="ECO:0007669"/>
    <property type="project" value="TreeGrafter"/>
</dbReference>